<evidence type="ECO:0000256" key="4">
    <source>
        <dbReference type="ARBA" id="ARBA00022723"/>
    </source>
</evidence>
<organism evidence="10">
    <name type="scientific">Naegleria gruberi</name>
    <name type="common">Amoeba</name>
    <dbReference type="NCBI Taxonomy" id="5762"/>
    <lineage>
        <taxon>Eukaryota</taxon>
        <taxon>Discoba</taxon>
        <taxon>Heterolobosea</taxon>
        <taxon>Tetramitia</taxon>
        <taxon>Eutetramitia</taxon>
        <taxon>Vahlkampfiidae</taxon>
        <taxon>Naegleria</taxon>
    </lineage>
</organism>
<dbReference type="OrthoDB" id="10257317at2759"/>
<reference evidence="9 10" key="1">
    <citation type="journal article" date="2010" name="Cell">
        <title>The genome of Naegleria gruberi illuminates early eukaryotic versatility.</title>
        <authorList>
            <person name="Fritz-Laylin L.K."/>
            <person name="Prochnik S.E."/>
            <person name="Ginger M.L."/>
            <person name="Dacks J.B."/>
            <person name="Carpenter M.L."/>
            <person name="Field M.C."/>
            <person name="Kuo A."/>
            <person name="Paredez A."/>
            <person name="Chapman J."/>
            <person name="Pham J."/>
            <person name="Shu S."/>
            <person name="Neupane R."/>
            <person name="Cipriano M."/>
            <person name="Mancuso J."/>
            <person name="Tu H."/>
            <person name="Salamov A."/>
            <person name="Lindquist E."/>
            <person name="Shapiro H."/>
            <person name="Lucas S."/>
            <person name="Grigoriev I.V."/>
            <person name="Cande W.Z."/>
            <person name="Fulton C."/>
            <person name="Rokhsar D.S."/>
            <person name="Dawson S.C."/>
        </authorList>
    </citation>
    <scope>NUCLEOTIDE SEQUENCE [LARGE SCALE GENOMIC DNA]</scope>
    <source>
        <strain evidence="9 10">NEG-M</strain>
    </source>
</reference>
<keyword evidence="7" id="KW-0503">Monooxygenase</keyword>
<dbReference type="GO" id="GO:0005506">
    <property type="term" value="F:iron ion binding"/>
    <property type="evidence" value="ECO:0007669"/>
    <property type="project" value="InterPro"/>
</dbReference>
<dbReference type="GO" id="GO:0004497">
    <property type="term" value="F:monooxygenase activity"/>
    <property type="evidence" value="ECO:0007669"/>
    <property type="project" value="UniProtKB-KW"/>
</dbReference>
<accession>D2V3E6</accession>
<evidence type="ECO:0000256" key="8">
    <source>
        <dbReference type="PIRSR" id="PIRSR602401-1"/>
    </source>
</evidence>
<dbReference type="InterPro" id="IPR050476">
    <property type="entry name" value="Insect_CytP450_Detox"/>
</dbReference>
<gene>
    <name evidence="9" type="ORF">NAEGRDRAFT_63330</name>
</gene>
<feature type="binding site" description="axial binding residue" evidence="8">
    <location>
        <position position="401"/>
    </location>
    <ligand>
        <name>heme</name>
        <dbReference type="ChEBI" id="CHEBI:30413"/>
    </ligand>
    <ligandPart>
        <name>Fe</name>
        <dbReference type="ChEBI" id="CHEBI:18248"/>
    </ligandPart>
</feature>
<dbReference type="OMA" id="YHYWVAT"/>
<dbReference type="SUPFAM" id="SSF48264">
    <property type="entry name" value="Cytochrome P450"/>
    <property type="match status" value="1"/>
</dbReference>
<keyword evidence="4 8" id="KW-0479">Metal-binding</keyword>
<dbReference type="InterPro" id="IPR036396">
    <property type="entry name" value="Cyt_P450_sf"/>
</dbReference>
<dbReference type="PANTHER" id="PTHR24292">
    <property type="entry name" value="CYTOCHROME P450"/>
    <property type="match status" value="1"/>
</dbReference>
<sequence>MYKVVLGIVSTGMIVIGDSLFLKEMATRKITNKLPDLKESVIELFGGSNIFVENDYEFWHRQRKLLDPAFAPQSLKIVAKVTIDCMNRFLIPNIEKNLLMRNIEVDFSNLTLEVIGLAGFNYDFNSFNINQKDSLTVQTQKLFGILPVYNIFPKWIRQHVGIFPHKPAQLISNQFTKSINDIINERKTKNQEEETPHSDILSLLLNARENWSKDESMTDEEIISNCFIFLVAGHETTARTLGFILYSLATDKDAQDRIHKFIDHDYPTLYGKETFDFEDYQEGRMDYLRAVVKESLRLYPVVAFAARQVTKTFKWKDITIPKGTQIAASWLDIHKDERYWPQPNEFIPERFLKRKDSTIAQSITIEEFKSQTIPLSIFNPHIEIHQNPFAFSGFGIGNRICQGRYFAEIESCFCLALLVKHYKFSISPNYKLHLDNHVTLRPREPLLISFEKK</sequence>
<dbReference type="PRINTS" id="PR00463">
    <property type="entry name" value="EP450I"/>
</dbReference>
<keyword evidence="10" id="KW-1185">Reference proteome</keyword>
<dbReference type="RefSeq" id="XP_002681501.1">
    <property type="nucleotide sequence ID" value="XM_002681455.1"/>
</dbReference>
<evidence type="ECO:0000256" key="3">
    <source>
        <dbReference type="ARBA" id="ARBA00022617"/>
    </source>
</evidence>
<dbReference type="InterPro" id="IPR002401">
    <property type="entry name" value="Cyt_P450_E_grp-I"/>
</dbReference>
<dbReference type="Pfam" id="PF00067">
    <property type="entry name" value="p450"/>
    <property type="match status" value="1"/>
</dbReference>
<keyword evidence="6 8" id="KW-0408">Iron</keyword>
<name>D2V3E6_NAEGR</name>
<protein>
    <submittedName>
        <fullName evidence="9">Predicted protein</fullName>
    </submittedName>
</protein>
<dbReference type="GO" id="GO:0020037">
    <property type="term" value="F:heme binding"/>
    <property type="evidence" value="ECO:0007669"/>
    <property type="project" value="InterPro"/>
</dbReference>
<dbReference type="InParanoid" id="D2V3E6"/>
<dbReference type="VEuPathDB" id="AmoebaDB:NAEGRDRAFT_63330"/>
<proteinExistence type="inferred from homology"/>
<dbReference type="STRING" id="5762.D2V3E6"/>
<evidence type="ECO:0000313" key="10">
    <source>
        <dbReference type="Proteomes" id="UP000006671"/>
    </source>
</evidence>
<dbReference type="PRINTS" id="PR00385">
    <property type="entry name" value="P450"/>
</dbReference>
<dbReference type="GeneID" id="8852476"/>
<dbReference type="GO" id="GO:0016705">
    <property type="term" value="F:oxidoreductase activity, acting on paired donors, with incorporation or reduction of molecular oxygen"/>
    <property type="evidence" value="ECO:0007669"/>
    <property type="project" value="InterPro"/>
</dbReference>
<dbReference type="EMBL" id="GG738850">
    <property type="protein sequence ID" value="EFC48757.1"/>
    <property type="molecule type" value="Genomic_DNA"/>
</dbReference>
<comment type="cofactor">
    <cofactor evidence="1 8">
        <name>heme</name>
        <dbReference type="ChEBI" id="CHEBI:30413"/>
    </cofactor>
</comment>
<evidence type="ECO:0000313" key="9">
    <source>
        <dbReference type="EMBL" id="EFC48757.1"/>
    </source>
</evidence>
<dbReference type="InterPro" id="IPR001128">
    <property type="entry name" value="Cyt_P450"/>
</dbReference>
<keyword evidence="3 8" id="KW-0349">Heme</keyword>
<keyword evidence="5" id="KW-0560">Oxidoreductase</keyword>
<dbReference type="AlphaFoldDB" id="D2V3E6"/>
<dbReference type="PANTHER" id="PTHR24292:SF54">
    <property type="entry name" value="CYP9F3-RELATED"/>
    <property type="match status" value="1"/>
</dbReference>
<dbReference type="Proteomes" id="UP000006671">
    <property type="component" value="Unassembled WGS sequence"/>
</dbReference>
<evidence type="ECO:0000256" key="7">
    <source>
        <dbReference type="ARBA" id="ARBA00023033"/>
    </source>
</evidence>
<dbReference type="KEGG" id="ngr:NAEGRDRAFT_63330"/>
<dbReference type="Gene3D" id="1.10.630.10">
    <property type="entry name" value="Cytochrome P450"/>
    <property type="match status" value="1"/>
</dbReference>
<evidence type="ECO:0000256" key="5">
    <source>
        <dbReference type="ARBA" id="ARBA00023002"/>
    </source>
</evidence>
<dbReference type="eggNOG" id="KOG0158">
    <property type="taxonomic scope" value="Eukaryota"/>
</dbReference>
<evidence type="ECO:0000256" key="6">
    <source>
        <dbReference type="ARBA" id="ARBA00023004"/>
    </source>
</evidence>
<comment type="similarity">
    <text evidence="2">Belongs to the cytochrome P450 family.</text>
</comment>
<evidence type="ECO:0000256" key="2">
    <source>
        <dbReference type="ARBA" id="ARBA00010617"/>
    </source>
</evidence>
<dbReference type="FunCoup" id="D2V3E6">
    <property type="interactions" value="299"/>
</dbReference>
<evidence type="ECO:0000256" key="1">
    <source>
        <dbReference type="ARBA" id="ARBA00001971"/>
    </source>
</evidence>